<sequence length="68" mass="7839">MMVGTERLNIVKNWFLLCICVVFIGNNNELIEYAEHCHENVPREMIVISSECYSTCGVMHCLKWFAGV</sequence>
<protein>
    <submittedName>
        <fullName evidence="1">Uncharacterized protein</fullName>
    </submittedName>
</protein>
<name>A0AAU9QG07_9VIBR</name>
<proteinExistence type="predicted"/>
<accession>A0AAU9QG07</accession>
<evidence type="ECO:0000313" key="1">
    <source>
        <dbReference type="EMBL" id="CAH1570963.1"/>
    </source>
</evidence>
<gene>
    <name evidence="1" type="ORF">THF1A12_110065</name>
</gene>
<dbReference type="Proteomes" id="UP001295462">
    <property type="component" value="Unassembled WGS sequence"/>
</dbReference>
<comment type="caution">
    <text evidence="1">The sequence shown here is derived from an EMBL/GenBank/DDBJ whole genome shotgun (WGS) entry which is preliminary data.</text>
</comment>
<dbReference type="AlphaFoldDB" id="A0AAU9QG07"/>
<organism evidence="1 2">
    <name type="scientific">Vibrio jasicida</name>
    <dbReference type="NCBI Taxonomy" id="766224"/>
    <lineage>
        <taxon>Bacteria</taxon>
        <taxon>Pseudomonadati</taxon>
        <taxon>Pseudomonadota</taxon>
        <taxon>Gammaproteobacteria</taxon>
        <taxon>Vibrionales</taxon>
        <taxon>Vibrionaceae</taxon>
        <taxon>Vibrio</taxon>
    </lineage>
</organism>
<dbReference type="EMBL" id="CAKMUD010000013">
    <property type="protein sequence ID" value="CAH1570963.1"/>
    <property type="molecule type" value="Genomic_DNA"/>
</dbReference>
<reference evidence="1" key="1">
    <citation type="submission" date="2022-01" db="EMBL/GenBank/DDBJ databases">
        <authorList>
            <person name="Lagorce A."/>
        </authorList>
    </citation>
    <scope>NUCLEOTIDE SEQUENCE</scope>
    <source>
        <strain evidence="1">Th15_F1_A12</strain>
    </source>
</reference>
<evidence type="ECO:0000313" key="2">
    <source>
        <dbReference type="Proteomes" id="UP001295462"/>
    </source>
</evidence>